<dbReference type="PANTHER" id="PTHR10612:SF34">
    <property type="entry name" value="APOLIPOPROTEIN D"/>
    <property type="match status" value="1"/>
</dbReference>
<reference evidence="5" key="1">
    <citation type="journal article" date="2020" name="mSystems">
        <title>Genome- and Community-Level Interaction Insights into Carbon Utilization and Element Cycling Functions of Hydrothermarchaeota in Hydrothermal Sediment.</title>
        <authorList>
            <person name="Zhou Z."/>
            <person name="Liu Y."/>
            <person name="Xu W."/>
            <person name="Pan J."/>
            <person name="Luo Z.H."/>
            <person name="Li M."/>
        </authorList>
    </citation>
    <scope>NUCLEOTIDE SEQUENCE [LARGE SCALE GENOMIC DNA]</scope>
    <source>
        <strain evidence="5">SpSt-1181</strain>
    </source>
</reference>
<dbReference type="CDD" id="cd19438">
    <property type="entry name" value="lipocalin_Blc-like"/>
    <property type="match status" value="1"/>
</dbReference>
<evidence type="ECO:0000259" key="4">
    <source>
        <dbReference type="Pfam" id="PF08212"/>
    </source>
</evidence>
<dbReference type="Proteomes" id="UP000886335">
    <property type="component" value="Unassembled WGS sequence"/>
</dbReference>
<comment type="caution">
    <text evidence="5">The sequence shown here is derived from an EMBL/GenBank/DDBJ whole genome shotgun (WGS) entry which is preliminary data.</text>
</comment>
<dbReference type="PROSITE" id="PS00213">
    <property type="entry name" value="LIPOCALIN"/>
    <property type="match status" value="1"/>
</dbReference>
<dbReference type="InterPro" id="IPR002446">
    <property type="entry name" value="Lipocalin_bac"/>
</dbReference>
<dbReference type="Pfam" id="PF08212">
    <property type="entry name" value="Lipocalin_2"/>
    <property type="match status" value="1"/>
</dbReference>
<dbReference type="InterPro" id="IPR022271">
    <property type="entry name" value="Lipocalin_ApoD"/>
</dbReference>
<dbReference type="SUPFAM" id="SSF50814">
    <property type="entry name" value="Lipocalins"/>
    <property type="match status" value="1"/>
</dbReference>
<dbReference type="PANTHER" id="PTHR10612">
    <property type="entry name" value="APOLIPOPROTEIN D"/>
    <property type="match status" value="1"/>
</dbReference>
<organism evidence="5">
    <name type="scientific">Prosthecochloris aestuarii</name>
    <dbReference type="NCBI Taxonomy" id="1102"/>
    <lineage>
        <taxon>Bacteria</taxon>
        <taxon>Pseudomonadati</taxon>
        <taxon>Chlorobiota</taxon>
        <taxon>Chlorobiia</taxon>
        <taxon>Chlorobiales</taxon>
        <taxon>Chlorobiaceae</taxon>
        <taxon>Prosthecochloris</taxon>
    </lineage>
</organism>
<dbReference type="InterPro" id="IPR012674">
    <property type="entry name" value="Calycin"/>
</dbReference>
<dbReference type="PROSITE" id="PS51257">
    <property type="entry name" value="PROKAR_LIPOPROTEIN"/>
    <property type="match status" value="1"/>
</dbReference>
<comment type="similarity">
    <text evidence="1 2">Belongs to the calycin superfamily. Lipocalin family.</text>
</comment>
<dbReference type="PRINTS" id="PR01171">
    <property type="entry name" value="BCTLIPOCALIN"/>
</dbReference>
<gene>
    <name evidence="5" type="ORF">ENN50_03165</name>
</gene>
<accession>A0A831SR44</accession>
<name>A0A831SR44_PROAE</name>
<feature type="lipid moiety-binding region" description="S-diacylglycerol cysteine" evidence="3">
    <location>
        <position position="16"/>
    </location>
</feature>
<sequence length="176" mass="19936">MLKRLLFLFPILLIGCIKVPDGLSVVEDFELERYLGTWHEIARIENSFEKNFSSVTATYTLDEDGTVRVLNKGYDAEEGKWKDARGRAKFVGDPSRGELKVSFFGPFYSSYNIIALDRDDYSWAMVSGYKTSLFWILGREPEMDAELLATLVARAEELGFDMTELVINTPATQVAP</sequence>
<evidence type="ECO:0000313" key="5">
    <source>
        <dbReference type="EMBL" id="HED30690.1"/>
    </source>
</evidence>
<feature type="domain" description="Lipocalin/cytosolic fatty-acid binding" evidence="4">
    <location>
        <begin position="30"/>
        <end position="167"/>
    </location>
</feature>
<feature type="lipid moiety-binding region" description="N-palmitoyl cysteine" evidence="3">
    <location>
        <position position="16"/>
    </location>
</feature>
<dbReference type="PIRSF" id="PIRSF036893">
    <property type="entry name" value="Lipocalin_ApoD"/>
    <property type="match status" value="1"/>
</dbReference>
<protein>
    <submittedName>
        <fullName evidence="5">Lipocalin</fullName>
    </submittedName>
</protein>
<dbReference type="Gene3D" id="2.40.128.20">
    <property type="match status" value="1"/>
</dbReference>
<dbReference type="InterPro" id="IPR047202">
    <property type="entry name" value="Lipocalin_Blc-like_dom"/>
</dbReference>
<dbReference type="AlphaFoldDB" id="A0A831SR44"/>
<evidence type="ECO:0000256" key="3">
    <source>
        <dbReference type="PIRSR" id="PIRSR036893-52"/>
    </source>
</evidence>
<evidence type="ECO:0000256" key="1">
    <source>
        <dbReference type="ARBA" id="ARBA00006889"/>
    </source>
</evidence>
<keyword evidence="3" id="KW-0564">Palmitate</keyword>
<dbReference type="GO" id="GO:0006950">
    <property type="term" value="P:response to stress"/>
    <property type="evidence" value="ECO:0007669"/>
    <property type="project" value="UniProtKB-ARBA"/>
</dbReference>
<dbReference type="EMBL" id="DSBW01000075">
    <property type="protein sequence ID" value="HED30690.1"/>
    <property type="molecule type" value="Genomic_DNA"/>
</dbReference>
<dbReference type="InterPro" id="IPR000566">
    <property type="entry name" value="Lipocln_cytosolic_FA-bd_dom"/>
</dbReference>
<dbReference type="InterPro" id="IPR022272">
    <property type="entry name" value="Lipocalin_CS"/>
</dbReference>
<keyword evidence="3" id="KW-0449">Lipoprotein</keyword>
<evidence type="ECO:0000256" key="2">
    <source>
        <dbReference type="PIRNR" id="PIRNR036893"/>
    </source>
</evidence>
<proteinExistence type="inferred from homology"/>